<protein>
    <submittedName>
        <fullName evidence="2">Predicted protein</fullName>
    </submittedName>
</protein>
<keyword evidence="3" id="KW-1185">Reference proteome</keyword>
<organism evidence="3">
    <name type="scientific">Arabidopsis lyrata subsp. lyrata</name>
    <name type="common">Lyre-leaved rock-cress</name>
    <dbReference type="NCBI Taxonomy" id="81972"/>
    <lineage>
        <taxon>Eukaryota</taxon>
        <taxon>Viridiplantae</taxon>
        <taxon>Streptophyta</taxon>
        <taxon>Embryophyta</taxon>
        <taxon>Tracheophyta</taxon>
        <taxon>Spermatophyta</taxon>
        <taxon>Magnoliopsida</taxon>
        <taxon>eudicotyledons</taxon>
        <taxon>Gunneridae</taxon>
        <taxon>Pentapetalae</taxon>
        <taxon>rosids</taxon>
        <taxon>malvids</taxon>
        <taxon>Brassicales</taxon>
        <taxon>Brassicaceae</taxon>
        <taxon>Camelineae</taxon>
        <taxon>Arabidopsis</taxon>
    </lineage>
</organism>
<dbReference type="HOGENOM" id="CLU_2948712_0_0_1"/>
<reference evidence="3" key="1">
    <citation type="journal article" date="2011" name="Nat. Genet.">
        <title>The Arabidopsis lyrata genome sequence and the basis of rapid genome size change.</title>
        <authorList>
            <person name="Hu T.T."/>
            <person name="Pattyn P."/>
            <person name="Bakker E.G."/>
            <person name="Cao J."/>
            <person name="Cheng J.-F."/>
            <person name="Clark R.M."/>
            <person name="Fahlgren N."/>
            <person name="Fawcett J.A."/>
            <person name="Grimwood J."/>
            <person name="Gundlach H."/>
            <person name="Haberer G."/>
            <person name="Hollister J.D."/>
            <person name="Ossowski S."/>
            <person name="Ottilar R.P."/>
            <person name="Salamov A.A."/>
            <person name="Schneeberger K."/>
            <person name="Spannagl M."/>
            <person name="Wang X."/>
            <person name="Yang L."/>
            <person name="Nasrallah M.E."/>
            <person name="Bergelson J."/>
            <person name="Carrington J.C."/>
            <person name="Gaut B.S."/>
            <person name="Schmutz J."/>
            <person name="Mayer K.F.X."/>
            <person name="Van de Peer Y."/>
            <person name="Grigoriev I.V."/>
            <person name="Nordborg M."/>
            <person name="Weigel D."/>
            <person name="Guo Y.-L."/>
        </authorList>
    </citation>
    <scope>NUCLEOTIDE SEQUENCE [LARGE SCALE GENOMIC DNA]</scope>
    <source>
        <strain evidence="3">cv. MN47</strain>
    </source>
</reference>
<dbReference type="Gramene" id="Al_scaffold_0130_1">
    <property type="protein sequence ID" value="Al_scaffold_0130_1"/>
    <property type="gene ID" value="Al_scaffold_0130_1"/>
</dbReference>
<feature type="region of interest" description="Disordered" evidence="1">
    <location>
        <begin position="23"/>
        <end position="60"/>
    </location>
</feature>
<evidence type="ECO:0000313" key="2">
    <source>
        <dbReference type="EMBL" id="EFH39093.1"/>
    </source>
</evidence>
<gene>
    <name evidence="2" type="ORF">ARALYDRAFT_655937</name>
</gene>
<feature type="non-terminal residue" evidence="2">
    <location>
        <position position="60"/>
    </location>
</feature>
<feature type="compositionally biased region" description="Low complexity" evidence="1">
    <location>
        <begin position="24"/>
        <end position="51"/>
    </location>
</feature>
<proteinExistence type="predicted"/>
<dbReference type="AlphaFoldDB" id="D7MWI8"/>
<evidence type="ECO:0000256" key="1">
    <source>
        <dbReference type="SAM" id="MobiDB-lite"/>
    </source>
</evidence>
<accession>D7MWI8</accession>
<dbReference type="Proteomes" id="UP000008694">
    <property type="component" value="Unassembled WGS sequence"/>
</dbReference>
<dbReference type="EMBL" id="GL348810">
    <property type="protein sequence ID" value="EFH39093.1"/>
    <property type="molecule type" value="Genomic_DNA"/>
</dbReference>
<sequence length="60" mass="6359">MSQQLKIMTDQCRILSIDHQLGTSVSDSLWPPNSSSSSPSKSSSSSSSSSSGRGEKRSLI</sequence>
<evidence type="ECO:0000313" key="3">
    <source>
        <dbReference type="Proteomes" id="UP000008694"/>
    </source>
</evidence>
<name>D7MWI8_ARALL</name>